<sequence>MNQPRTVLITGASDGIGRSAATLLADSRPDTRLILVGRNPDKTRDIADRLGTEHFTADFADLGQVRTLAEDVLSTTDRIDVLANNAGGIFSGPEITGDDFEKTWQVNVVAPWLLTNLLRRPLRESRANVVSTSSIAAFLFARFRADDPGTRENFTDSRAYGTAKLGDAMMTAELAKRFPELGPVAFHPGVIASNFAQESPSAMRSFYRLLDRTGLAGPDGGGRRLAHFIEGTPGVHFERGRFYLRPGLPAPLATRQASAVFRDLDEQLGLSWD</sequence>
<dbReference type="STRING" id="558173.CDOO_04590"/>
<organism evidence="4 5">
    <name type="scientific">Corynebacterium doosanense CAU 212 = DSM 45436</name>
    <dbReference type="NCBI Taxonomy" id="558173"/>
    <lineage>
        <taxon>Bacteria</taxon>
        <taxon>Bacillati</taxon>
        <taxon>Actinomycetota</taxon>
        <taxon>Actinomycetes</taxon>
        <taxon>Mycobacteriales</taxon>
        <taxon>Corynebacteriaceae</taxon>
        <taxon>Corynebacterium</taxon>
    </lineage>
</organism>
<evidence type="ECO:0000256" key="1">
    <source>
        <dbReference type="ARBA" id="ARBA00006484"/>
    </source>
</evidence>
<dbReference type="PANTHER" id="PTHR43157">
    <property type="entry name" value="PHOSPHATIDYLINOSITOL-GLYCAN BIOSYNTHESIS CLASS F PROTEIN-RELATED"/>
    <property type="match status" value="1"/>
</dbReference>
<dbReference type="AlphaFoldDB" id="A0A097IEQ4"/>
<comment type="similarity">
    <text evidence="1">Belongs to the short-chain dehydrogenases/reductases (SDR) family.</text>
</comment>
<dbReference type="SMART" id="SM00822">
    <property type="entry name" value="PKS_KR"/>
    <property type="match status" value="1"/>
</dbReference>
<evidence type="ECO:0000256" key="2">
    <source>
        <dbReference type="ARBA" id="ARBA00023002"/>
    </source>
</evidence>
<name>A0A097IEQ4_9CORY</name>
<dbReference type="InterPro" id="IPR036291">
    <property type="entry name" value="NAD(P)-bd_dom_sf"/>
</dbReference>
<dbReference type="RefSeq" id="WP_018021875.1">
    <property type="nucleotide sequence ID" value="NZ_AQUX01000004.1"/>
</dbReference>
<dbReference type="Gene3D" id="3.40.50.720">
    <property type="entry name" value="NAD(P)-binding Rossmann-like Domain"/>
    <property type="match status" value="1"/>
</dbReference>
<dbReference type="PANTHER" id="PTHR43157:SF31">
    <property type="entry name" value="PHOSPHATIDYLINOSITOL-GLYCAN BIOSYNTHESIS CLASS F PROTEIN"/>
    <property type="match status" value="1"/>
</dbReference>
<dbReference type="InterPro" id="IPR020904">
    <property type="entry name" value="Sc_DH/Rdtase_CS"/>
</dbReference>
<dbReference type="Pfam" id="PF00106">
    <property type="entry name" value="adh_short"/>
    <property type="match status" value="1"/>
</dbReference>
<evidence type="ECO:0000313" key="4">
    <source>
        <dbReference type="EMBL" id="AIT60608.1"/>
    </source>
</evidence>
<dbReference type="Proteomes" id="UP000029914">
    <property type="component" value="Chromosome"/>
</dbReference>
<dbReference type="SUPFAM" id="SSF51735">
    <property type="entry name" value="NAD(P)-binding Rossmann-fold domains"/>
    <property type="match status" value="1"/>
</dbReference>
<keyword evidence="2" id="KW-0560">Oxidoreductase</keyword>
<dbReference type="eggNOG" id="COG1028">
    <property type="taxonomic scope" value="Bacteria"/>
</dbReference>
<gene>
    <name evidence="4" type="ORF">CDOO_04590</name>
</gene>
<dbReference type="EMBL" id="CP006764">
    <property type="protein sequence ID" value="AIT60608.1"/>
    <property type="molecule type" value="Genomic_DNA"/>
</dbReference>
<dbReference type="InterPro" id="IPR057326">
    <property type="entry name" value="KR_dom"/>
</dbReference>
<dbReference type="HOGENOM" id="CLU_010194_44_5_11"/>
<dbReference type="PRINTS" id="PR00081">
    <property type="entry name" value="GDHRDH"/>
</dbReference>
<proteinExistence type="inferred from homology"/>
<dbReference type="PROSITE" id="PS00061">
    <property type="entry name" value="ADH_SHORT"/>
    <property type="match status" value="1"/>
</dbReference>
<feature type="domain" description="Ketoreductase" evidence="3">
    <location>
        <begin position="5"/>
        <end position="194"/>
    </location>
</feature>
<dbReference type="OrthoDB" id="3237043at2"/>
<accession>A0A097IEQ4</accession>
<evidence type="ECO:0000313" key="5">
    <source>
        <dbReference type="Proteomes" id="UP000029914"/>
    </source>
</evidence>
<dbReference type="GO" id="GO:0016491">
    <property type="term" value="F:oxidoreductase activity"/>
    <property type="evidence" value="ECO:0007669"/>
    <property type="project" value="UniProtKB-KW"/>
</dbReference>
<dbReference type="KEGG" id="cdo:CDOO_04590"/>
<keyword evidence="5" id="KW-1185">Reference proteome</keyword>
<dbReference type="InterPro" id="IPR002347">
    <property type="entry name" value="SDR_fam"/>
</dbReference>
<protein>
    <submittedName>
        <fullName evidence="4">Oxidoreductase</fullName>
    </submittedName>
</protein>
<evidence type="ECO:0000259" key="3">
    <source>
        <dbReference type="SMART" id="SM00822"/>
    </source>
</evidence>
<reference evidence="4 5" key="1">
    <citation type="submission" date="2013-09" db="EMBL/GenBank/DDBJ databases">
        <title>Complete genome sequence of Corynebacterium doosanense CAU 212(T) (=DSM 45436(T)), isolated from activated sludge.</title>
        <authorList>
            <person name="Schaffert L."/>
            <person name="Albersmeier A."/>
            <person name="Kalinowski J."/>
            <person name="Ruckert C."/>
        </authorList>
    </citation>
    <scope>NUCLEOTIDE SEQUENCE [LARGE SCALE GENOMIC DNA]</scope>
    <source>
        <strain evidence="4 5">CAU 212</strain>
    </source>
</reference>